<dbReference type="Proteomes" id="UP001271007">
    <property type="component" value="Unassembled WGS sequence"/>
</dbReference>
<sequence>MSVIIPWYTRSSIPQQGHPNSLPPHTSSAMANYPAELPYIDRDPYTKRWTQGGVPKRNSFKPRKYWARPVDGKRRGAMGRLKDALTWEGPDVFVVLNGDPHTFHRDRPHRAQWSGWDGPYWDPRWWDRALGEDPNMTWNQDRHGARPGPWGAHQPGVYNFRTRKYEKGEKLKRDMNKPAKVWMDAQWREGARDREKVPLSSQTVDGQWHSRVPMWSAAYPGGRWGDFY</sequence>
<comment type="caution">
    <text evidence="1">The sequence shown here is derived from an EMBL/GenBank/DDBJ whole genome shotgun (WGS) entry which is preliminary data.</text>
</comment>
<accession>A0AAJ0GBX4</accession>
<name>A0AAJ0GBX4_9PEZI</name>
<gene>
    <name evidence="1" type="ORF">LTR09_009364</name>
</gene>
<protein>
    <submittedName>
        <fullName evidence="1">Uncharacterized protein</fullName>
    </submittedName>
</protein>
<keyword evidence="2" id="KW-1185">Reference proteome</keyword>
<evidence type="ECO:0000313" key="2">
    <source>
        <dbReference type="Proteomes" id="UP001271007"/>
    </source>
</evidence>
<reference evidence="1" key="1">
    <citation type="submission" date="2023-04" db="EMBL/GenBank/DDBJ databases">
        <title>Black Yeasts Isolated from many extreme environments.</title>
        <authorList>
            <person name="Coleine C."/>
            <person name="Stajich J.E."/>
            <person name="Selbmann L."/>
        </authorList>
    </citation>
    <scope>NUCLEOTIDE SEQUENCE</scope>
    <source>
        <strain evidence="1">CCFEE 5312</strain>
    </source>
</reference>
<dbReference type="EMBL" id="JAWDJX010000040">
    <property type="protein sequence ID" value="KAK3049445.1"/>
    <property type="molecule type" value="Genomic_DNA"/>
</dbReference>
<dbReference type="AlphaFoldDB" id="A0AAJ0GBX4"/>
<organism evidence="1 2">
    <name type="scientific">Extremus antarcticus</name>
    <dbReference type="NCBI Taxonomy" id="702011"/>
    <lineage>
        <taxon>Eukaryota</taxon>
        <taxon>Fungi</taxon>
        <taxon>Dikarya</taxon>
        <taxon>Ascomycota</taxon>
        <taxon>Pezizomycotina</taxon>
        <taxon>Dothideomycetes</taxon>
        <taxon>Dothideomycetidae</taxon>
        <taxon>Mycosphaerellales</taxon>
        <taxon>Extremaceae</taxon>
        <taxon>Extremus</taxon>
    </lineage>
</organism>
<evidence type="ECO:0000313" key="1">
    <source>
        <dbReference type="EMBL" id="KAK3049445.1"/>
    </source>
</evidence>
<proteinExistence type="predicted"/>